<evidence type="ECO:0000313" key="10">
    <source>
        <dbReference type="EMBL" id="QGG41579.1"/>
    </source>
</evidence>
<accession>A0A5Q2MIH0</accession>
<gene>
    <name evidence="10" type="ORF">GEV26_09525</name>
</gene>
<dbReference type="EMBL" id="CP045737">
    <property type="protein sequence ID" value="QGG41579.1"/>
    <property type="molecule type" value="Genomic_DNA"/>
</dbReference>
<dbReference type="GO" id="GO:0050660">
    <property type="term" value="F:flavin adenine dinucleotide binding"/>
    <property type="evidence" value="ECO:0007669"/>
    <property type="project" value="InterPro"/>
</dbReference>
<dbReference type="InterPro" id="IPR006091">
    <property type="entry name" value="Acyl-CoA_Oxase/DH_mid-dom"/>
</dbReference>
<evidence type="ECO:0000259" key="8">
    <source>
        <dbReference type="Pfam" id="PF02770"/>
    </source>
</evidence>
<proteinExistence type="inferred from homology"/>
<protein>
    <submittedName>
        <fullName evidence="10">Acyl-CoA dehydrogenase</fullName>
    </submittedName>
</protein>
<dbReference type="InterPro" id="IPR037069">
    <property type="entry name" value="AcylCoA_DH/ox_N_sf"/>
</dbReference>
<evidence type="ECO:0000259" key="9">
    <source>
        <dbReference type="Pfam" id="PF02771"/>
    </source>
</evidence>
<evidence type="ECO:0000259" key="7">
    <source>
        <dbReference type="Pfam" id="PF00441"/>
    </source>
</evidence>
<dbReference type="Gene3D" id="1.20.140.10">
    <property type="entry name" value="Butyryl-CoA Dehydrogenase, subunit A, domain 3"/>
    <property type="match status" value="1"/>
</dbReference>
<dbReference type="AlphaFoldDB" id="A0A5Q2MIH0"/>
<dbReference type="PANTHER" id="PTHR43884">
    <property type="entry name" value="ACYL-COA DEHYDROGENASE"/>
    <property type="match status" value="1"/>
</dbReference>
<feature type="domain" description="Acyl-CoA dehydrogenase/oxidase N-terminal" evidence="9">
    <location>
        <begin position="6"/>
        <end position="116"/>
    </location>
</feature>
<dbReference type="KEGG" id="aef:GEV26_09525"/>
<keyword evidence="4 6" id="KW-0274">FAD</keyword>
<dbReference type="Pfam" id="PF02771">
    <property type="entry name" value="Acyl-CoA_dh_N"/>
    <property type="match status" value="1"/>
</dbReference>
<dbReference type="InterPro" id="IPR013786">
    <property type="entry name" value="AcylCoA_DH/ox_N"/>
</dbReference>
<evidence type="ECO:0000256" key="1">
    <source>
        <dbReference type="ARBA" id="ARBA00001974"/>
    </source>
</evidence>
<keyword evidence="3 6" id="KW-0285">Flavoprotein</keyword>
<evidence type="ECO:0000256" key="4">
    <source>
        <dbReference type="ARBA" id="ARBA00022827"/>
    </source>
</evidence>
<evidence type="ECO:0000256" key="3">
    <source>
        <dbReference type="ARBA" id="ARBA00022630"/>
    </source>
</evidence>
<dbReference type="Proteomes" id="UP000392064">
    <property type="component" value="Chromosome"/>
</dbReference>
<dbReference type="InterPro" id="IPR036250">
    <property type="entry name" value="AcylCo_DH-like_C"/>
</dbReference>
<name>A0A5Q2MIH0_9ACTN</name>
<dbReference type="Gene3D" id="2.40.110.10">
    <property type="entry name" value="Butyryl-CoA Dehydrogenase, subunit A, domain 2"/>
    <property type="match status" value="1"/>
</dbReference>
<dbReference type="CDD" id="cd00567">
    <property type="entry name" value="ACAD"/>
    <property type="match status" value="1"/>
</dbReference>
<comment type="similarity">
    <text evidence="2 6">Belongs to the acyl-CoA dehydrogenase family.</text>
</comment>
<dbReference type="InterPro" id="IPR046373">
    <property type="entry name" value="Acyl-CoA_Oxase/DH_mid-dom_sf"/>
</dbReference>
<dbReference type="InterPro" id="IPR009075">
    <property type="entry name" value="AcylCo_DH/oxidase_C"/>
</dbReference>
<comment type="cofactor">
    <cofactor evidence="1 6">
        <name>FAD</name>
        <dbReference type="ChEBI" id="CHEBI:57692"/>
    </cofactor>
</comment>
<dbReference type="SUPFAM" id="SSF47203">
    <property type="entry name" value="Acyl-CoA dehydrogenase C-terminal domain-like"/>
    <property type="match status" value="1"/>
</dbReference>
<dbReference type="InterPro" id="IPR009100">
    <property type="entry name" value="AcylCoA_DH/oxidase_NM_dom_sf"/>
</dbReference>
<dbReference type="SUPFAM" id="SSF56645">
    <property type="entry name" value="Acyl-CoA dehydrogenase NM domain-like"/>
    <property type="match status" value="1"/>
</dbReference>
<dbReference type="Gene3D" id="1.10.540.10">
    <property type="entry name" value="Acyl-CoA dehydrogenase/oxidase, N-terminal domain"/>
    <property type="match status" value="1"/>
</dbReference>
<reference evidence="10 11" key="1">
    <citation type="submission" date="2019-11" db="EMBL/GenBank/DDBJ databases">
        <authorList>
            <person name="Li J."/>
        </authorList>
    </citation>
    <scope>NUCLEOTIDE SEQUENCE [LARGE SCALE GENOMIC DNA]</scope>
    <source>
        <strain evidence="10 11">MF47</strain>
    </source>
</reference>
<keyword evidence="11" id="KW-1185">Reference proteome</keyword>
<evidence type="ECO:0000313" key="11">
    <source>
        <dbReference type="Proteomes" id="UP000392064"/>
    </source>
</evidence>
<dbReference type="Pfam" id="PF00441">
    <property type="entry name" value="Acyl-CoA_dh_1"/>
    <property type="match status" value="1"/>
</dbReference>
<evidence type="ECO:0000256" key="2">
    <source>
        <dbReference type="ARBA" id="ARBA00009347"/>
    </source>
</evidence>
<feature type="domain" description="Acyl-CoA oxidase/dehydrogenase middle" evidence="8">
    <location>
        <begin position="123"/>
        <end position="209"/>
    </location>
</feature>
<evidence type="ECO:0000256" key="6">
    <source>
        <dbReference type="RuleBase" id="RU362125"/>
    </source>
</evidence>
<dbReference type="RefSeq" id="WP_153652847.1">
    <property type="nucleotide sequence ID" value="NZ_CP045737.1"/>
</dbReference>
<feature type="domain" description="Acyl-CoA dehydrogenase/oxidase C-terminal" evidence="7">
    <location>
        <begin position="230"/>
        <end position="364"/>
    </location>
</feature>
<dbReference type="Pfam" id="PF02770">
    <property type="entry name" value="Acyl-CoA_dh_M"/>
    <property type="match status" value="1"/>
</dbReference>
<keyword evidence="5 6" id="KW-0560">Oxidoreductase</keyword>
<organism evidence="10 11">
    <name type="scientific">Aeromicrobium yanjiei</name>
    <dbReference type="NCBI Taxonomy" id="2662028"/>
    <lineage>
        <taxon>Bacteria</taxon>
        <taxon>Bacillati</taxon>
        <taxon>Actinomycetota</taxon>
        <taxon>Actinomycetes</taxon>
        <taxon>Propionibacteriales</taxon>
        <taxon>Nocardioidaceae</taxon>
        <taxon>Aeromicrobium</taxon>
    </lineage>
</organism>
<evidence type="ECO:0000256" key="5">
    <source>
        <dbReference type="ARBA" id="ARBA00023002"/>
    </source>
</evidence>
<dbReference type="GO" id="GO:0003995">
    <property type="term" value="F:acyl-CoA dehydrogenase activity"/>
    <property type="evidence" value="ECO:0007669"/>
    <property type="project" value="TreeGrafter"/>
</dbReference>
<dbReference type="PANTHER" id="PTHR43884:SF20">
    <property type="entry name" value="ACYL-COA DEHYDROGENASE FADE28"/>
    <property type="match status" value="1"/>
</dbReference>
<sequence length="374" mass="40055">MDFEFNEEQATLREISRSALLTHSSPAHVRSLAESGHDVDDKLWRLGTDLGWTGLAIGEDFGGSGQSLVELCIVAEELGRALAAGPFITSSLVGLAVERFGSDTIKDELLPRLADGSFRATWALAEPRGAWTPASVTTNAIATDGDYILHGRKTAVQDAGSSNGILVSAVLGGAPALFMVDPASTGVTLRKQKTLDESRSFYEIDFDNVRVGGGRRLEVDASAVQWLCDAAAVLTSADSLGAGQRLMEMTVDYVKVREQFDRAIGSFQAVKHKISDMAIGVKGTFAATYYAAMSLDLGSPDASRDATVAKSFSSDAMSRLAGQALQSHGGIGFTWEHDLHLYLRRVKTDETLYGDTPAHQERLAALLIDDRPAT</sequence>